<dbReference type="NCBIfam" id="TIGR00148">
    <property type="entry name" value="UbiD family decarboxylase"/>
    <property type="match status" value="1"/>
</dbReference>
<feature type="domain" description="3-octaprenyl-4-hydroxybenzoate carboxy-lyase-like C-terminal" evidence="4">
    <location>
        <begin position="323"/>
        <end position="446"/>
    </location>
</feature>
<evidence type="ECO:0000313" key="5">
    <source>
        <dbReference type="EMBL" id="MPL99644.1"/>
    </source>
</evidence>
<dbReference type="SUPFAM" id="SSF50475">
    <property type="entry name" value="FMN-binding split barrel"/>
    <property type="match status" value="1"/>
</dbReference>
<dbReference type="InterPro" id="IPR049381">
    <property type="entry name" value="UbiD-like_C"/>
</dbReference>
<organism evidence="5">
    <name type="scientific">bioreactor metagenome</name>
    <dbReference type="NCBI Taxonomy" id="1076179"/>
    <lineage>
        <taxon>unclassified sequences</taxon>
        <taxon>metagenomes</taxon>
        <taxon>ecological metagenomes</taxon>
    </lineage>
</organism>
<evidence type="ECO:0000259" key="4">
    <source>
        <dbReference type="Pfam" id="PF20696"/>
    </source>
</evidence>
<evidence type="ECO:0000256" key="1">
    <source>
        <dbReference type="ARBA" id="ARBA00010021"/>
    </source>
</evidence>
<sequence>MYKSLKDFVEFLDSKGELIRIKEYVDPVLEITEITDRVSKQPGGGKALLFENTGTAYPVLTNMLGSKKRILYALGASSFEEISESMRELIREATLQRGTLQEKLKAIPLLGRAASWMPKRHKGIAPCQEVILHQPDMGRLPVLKCWPQDGGPFVTLPLVHTKDPVTGNRNVGMYRMQVFSENTTGMHWHRHKTGARQFSRCKDGKFPVAVALGGDPVYTYAATAPLPEGIDEYMLAGFLRNKPVSLTDCLTQPLQVPADCDFVIEGYIDTKEAPVVEGPFGDHTGFYSLQDLYPKMHITCISHKKDAIYPATIVGIPPQEDKYIAIATESIFLTPIQFTMVPELKDLYLPEEGIGHNLAIVKIEKSYPGQGIKVGHALWGAGQMMFCKTIIITDEDIDIREIHQVEEVIIRNYLPERDTHFSRGPMDVLDHTSPVCGYGGKILIDATKKLPEEGGKHAPPADKAIHFTHSEKDLKGIINIILDKWEDTADSYAGLWLWGSNWDPVRDTDFSEGRLVADSRRKYKGKNGFKRDWPEKALSSAETIEIVDKKWEKLGIGPFIASPSLKYLSGQKLQEQ</sequence>
<dbReference type="GO" id="GO:0005829">
    <property type="term" value="C:cytosol"/>
    <property type="evidence" value="ECO:0007669"/>
    <property type="project" value="TreeGrafter"/>
</dbReference>
<dbReference type="EC" id="4.1.1.98" evidence="5"/>
<dbReference type="GO" id="GO:0006744">
    <property type="term" value="P:ubiquinone biosynthetic process"/>
    <property type="evidence" value="ECO:0007669"/>
    <property type="project" value="TreeGrafter"/>
</dbReference>
<protein>
    <submittedName>
        <fullName evidence="5">3-octaprenyl-4-hydroxybenzoate carboxy-lyase</fullName>
        <ecNumber evidence="5">4.1.1.98</ecNumber>
    </submittedName>
</protein>
<feature type="domain" description="3-octaprenyl-4-hydroxybenzoate carboxy-lyase-like N-terminal" evidence="3">
    <location>
        <begin position="9"/>
        <end position="85"/>
    </location>
</feature>
<reference evidence="5" key="1">
    <citation type="submission" date="2019-08" db="EMBL/GenBank/DDBJ databases">
        <authorList>
            <person name="Kucharzyk K."/>
            <person name="Murdoch R.W."/>
            <person name="Higgins S."/>
            <person name="Loffler F."/>
        </authorList>
    </citation>
    <scope>NUCLEOTIDE SEQUENCE</scope>
</reference>
<dbReference type="InterPro" id="IPR048304">
    <property type="entry name" value="UbiD_Rift_dom"/>
</dbReference>
<evidence type="ECO:0000259" key="3">
    <source>
        <dbReference type="Pfam" id="PF20695"/>
    </source>
</evidence>
<dbReference type="GO" id="GO:0008694">
    <property type="term" value="F:4-hydroxy-3-polyprenylbenzoate decarboxylase activity"/>
    <property type="evidence" value="ECO:0007669"/>
    <property type="project" value="UniProtKB-EC"/>
</dbReference>
<comment type="caution">
    <text evidence="5">The sequence shown here is derived from an EMBL/GenBank/DDBJ whole genome shotgun (WGS) entry which is preliminary data.</text>
</comment>
<dbReference type="Gene3D" id="3.40.1670.10">
    <property type="entry name" value="UbiD C-terminal domain-like"/>
    <property type="match status" value="1"/>
</dbReference>
<dbReference type="InterPro" id="IPR002830">
    <property type="entry name" value="UbiD"/>
</dbReference>
<dbReference type="Pfam" id="PF20695">
    <property type="entry name" value="UbiD_N"/>
    <property type="match status" value="1"/>
</dbReference>
<proteinExistence type="inferred from homology"/>
<dbReference type="Pfam" id="PF01977">
    <property type="entry name" value="UbiD"/>
    <property type="match status" value="1"/>
</dbReference>
<dbReference type="PANTHER" id="PTHR30108">
    <property type="entry name" value="3-OCTAPRENYL-4-HYDROXYBENZOATE CARBOXY-LYASE-RELATED"/>
    <property type="match status" value="1"/>
</dbReference>
<dbReference type="EMBL" id="VSSQ01000679">
    <property type="protein sequence ID" value="MPL99644.1"/>
    <property type="molecule type" value="Genomic_DNA"/>
</dbReference>
<gene>
    <name evidence="5" type="primary">ubiD_6</name>
    <name evidence="5" type="ORF">SDC9_45862</name>
</gene>
<dbReference type="SUPFAM" id="SSF143968">
    <property type="entry name" value="UbiD C-terminal domain-like"/>
    <property type="match status" value="2"/>
</dbReference>
<feature type="domain" description="3-octaprenyl-4-hydroxybenzoate carboxy-lyase-like Rift-related" evidence="2">
    <location>
        <begin position="124"/>
        <end position="317"/>
    </location>
</feature>
<dbReference type="PANTHER" id="PTHR30108:SF17">
    <property type="entry name" value="FERULIC ACID DECARBOXYLASE 1"/>
    <property type="match status" value="1"/>
</dbReference>
<evidence type="ECO:0000259" key="2">
    <source>
        <dbReference type="Pfam" id="PF01977"/>
    </source>
</evidence>
<keyword evidence="5" id="KW-0456">Lyase</keyword>
<dbReference type="InterPro" id="IPR049383">
    <property type="entry name" value="UbiD-like_N"/>
</dbReference>
<dbReference type="NCBIfam" id="TIGR03701">
    <property type="entry name" value="mena_SCO4490"/>
    <property type="match status" value="1"/>
</dbReference>
<accession>A0A644W762</accession>
<name>A0A644W762_9ZZZZ</name>
<dbReference type="AlphaFoldDB" id="A0A644W762"/>
<comment type="similarity">
    <text evidence="1">Belongs to the UbiD family.</text>
</comment>
<dbReference type="InterPro" id="IPR022390">
    <property type="entry name" value="HBDC"/>
</dbReference>
<dbReference type="Pfam" id="PF20696">
    <property type="entry name" value="UbiD_C"/>
    <property type="match status" value="1"/>
</dbReference>